<comment type="caution">
    <text evidence="1">The sequence shown here is derived from an EMBL/GenBank/DDBJ whole genome shotgun (WGS) entry which is preliminary data.</text>
</comment>
<protein>
    <submittedName>
        <fullName evidence="1">Uncharacterized protein</fullName>
    </submittedName>
</protein>
<name>A0ACC2T5H3_9FUNG</name>
<gene>
    <name evidence="1" type="ORF">DSO57_1015419</name>
</gene>
<dbReference type="EMBL" id="QTSX02003611">
    <property type="protein sequence ID" value="KAJ9069735.1"/>
    <property type="molecule type" value="Genomic_DNA"/>
</dbReference>
<dbReference type="Proteomes" id="UP001165960">
    <property type="component" value="Unassembled WGS sequence"/>
</dbReference>
<accession>A0ACC2T5H3</accession>
<organism evidence="1 2">
    <name type="scientific">Entomophthora muscae</name>
    <dbReference type="NCBI Taxonomy" id="34485"/>
    <lineage>
        <taxon>Eukaryota</taxon>
        <taxon>Fungi</taxon>
        <taxon>Fungi incertae sedis</taxon>
        <taxon>Zoopagomycota</taxon>
        <taxon>Entomophthoromycotina</taxon>
        <taxon>Entomophthoromycetes</taxon>
        <taxon>Entomophthorales</taxon>
        <taxon>Entomophthoraceae</taxon>
        <taxon>Entomophthora</taxon>
    </lineage>
</organism>
<evidence type="ECO:0000313" key="1">
    <source>
        <dbReference type="EMBL" id="KAJ9069735.1"/>
    </source>
</evidence>
<evidence type="ECO:0000313" key="2">
    <source>
        <dbReference type="Proteomes" id="UP001165960"/>
    </source>
</evidence>
<sequence length="63" mass="7168">MLGLTEKVIPHMRVWRPWATAANYVMRMAPDIYLAFQARYFPLTEGSPGSHLGHDIMTLPLTP</sequence>
<keyword evidence="2" id="KW-1185">Reference proteome</keyword>
<reference evidence="1" key="1">
    <citation type="submission" date="2022-04" db="EMBL/GenBank/DDBJ databases">
        <title>Genome of the entomopathogenic fungus Entomophthora muscae.</title>
        <authorList>
            <person name="Elya C."/>
            <person name="Lovett B.R."/>
            <person name="Lee E."/>
            <person name="Macias A.M."/>
            <person name="Hajek A.E."/>
            <person name="De Bivort B.L."/>
            <person name="Kasson M.T."/>
            <person name="De Fine Licht H.H."/>
            <person name="Stajich J.E."/>
        </authorList>
    </citation>
    <scope>NUCLEOTIDE SEQUENCE</scope>
    <source>
        <strain evidence="1">Berkeley</strain>
    </source>
</reference>
<proteinExistence type="predicted"/>